<evidence type="ECO:0000256" key="1">
    <source>
        <dbReference type="ARBA" id="ARBA00004496"/>
    </source>
</evidence>
<keyword evidence="11" id="KW-0460">Magnesium</keyword>
<evidence type="ECO:0000256" key="11">
    <source>
        <dbReference type="ARBA" id="ARBA00022842"/>
    </source>
</evidence>
<keyword evidence="16 18" id="KW-0753">Steroid metabolism</keyword>
<dbReference type="AlphaFoldDB" id="A0AAN8K8I4"/>
<comment type="caution">
    <text evidence="21">The sequence shown here is derived from an EMBL/GenBank/DDBJ whole genome shotgun (WGS) entry which is preliminary data.</text>
</comment>
<keyword evidence="22" id="KW-1185">Reference proteome</keyword>
<name>A0AAN8K8I4_PATCE</name>
<evidence type="ECO:0000313" key="21">
    <source>
        <dbReference type="EMBL" id="KAK6192202.1"/>
    </source>
</evidence>
<dbReference type="InterPro" id="IPR036554">
    <property type="entry name" value="GHMP_kinase_C_sf"/>
</dbReference>
<dbReference type="Gene3D" id="3.30.230.10">
    <property type="match status" value="1"/>
</dbReference>
<dbReference type="InterPro" id="IPR014721">
    <property type="entry name" value="Ribsml_uS5_D2-typ_fold_subgr"/>
</dbReference>
<dbReference type="EMBL" id="JAZGQO010000002">
    <property type="protein sequence ID" value="KAK6192202.1"/>
    <property type="molecule type" value="Genomic_DNA"/>
</dbReference>
<gene>
    <name evidence="21" type="ORF">SNE40_003714</name>
</gene>
<evidence type="ECO:0000256" key="17">
    <source>
        <dbReference type="ARBA" id="ARBA00029438"/>
    </source>
</evidence>
<dbReference type="PRINTS" id="PR00959">
    <property type="entry name" value="MEVGALKINASE"/>
</dbReference>
<keyword evidence="13 18" id="KW-0756">Sterol biosynthesis</keyword>
<dbReference type="PANTHER" id="PTHR43290:SF2">
    <property type="entry name" value="MEVALONATE KINASE"/>
    <property type="match status" value="1"/>
</dbReference>
<evidence type="ECO:0000256" key="15">
    <source>
        <dbReference type="ARBA" id="ARBA00023166"/>
    </source>
</evidence>
<protein>
    <recommendedName>
        <fullName evidence="3 18">Mevalonate kinase</fullName>
        <shortName evidence="18">MK</shortName>
        <ecNumber evidence="3 18">2.7.1.36</ecNumber>
    </recommendedName>
</protein>
<dbReference type="GO" id="GO:0005524">
    <property type="term" value="F:ATP binding"/>
    <property type="evidence" value="ECO:0007669"/>
    <property type="project" value="UniProtKB-KW"/>
</dbReference>
<keyword evidence="15 18" id="KW-1207">Sterol metabolism</keyword>
<evidence type="ECO:0000256" key="7">
    <source>
        <dbReference type="ARBA" id="ARBA00022723"/>
    </source>
</evidence>
<proteinExistence type="inferred from homology"/>
<dbReference type="GO" id="GO:0004496">
    <property type="term" value="F:mevalonate kinase activity"/>
    <property type="evidence" value="ECO:0007669"/>
    <property type="project" value="UniProtKB-EC"/>
</dbReference>
<dbReference type="GO" id="GO:0005829">
    <property type="term" value="C:cytosol"/>
    <property type="evidence" value="ECO:0007669"/>
    <property type="project" value="TreeGrafter"/>
</dbReference>
<organism evidence="21 22">
    <name type="scientific">Patella caerulea</name>
    <name type="common">Rayed Mediterranean limpet</name>
    <dbReference type="NCBI Taxonomy" id="87958"/>
    <lineage>
        <taxon>Eukaryota</taxon>
        <taxon>Metazoa</taxon>
        <taxon>Spiralia</taxon>
        <taxon>Lophotrochozoa</taxon>
        <taxon>Mollusca</taxon>
        <taxon>Gastropoda</taxon>
        <taxon>Patellogastropoda</taxon>
        <taxon>Patelloidea</taxon>
        <taxon>Patellidae</taxon>
        <taxon>Patella</taxon>
    </lineage>
</organism>
<evidence type="ECO:0000313" key="22">
    <source>
        <dbReference type="Proteomes" id="UP001347796"/>
    </source>
</evidence>
<dbReference type="Pfam" id="PF00288">
    <property type="entry name" value="GHMP_kinases_N"/>
    <property type="match status" value="1"/>
</dbReference>
<dbReference type="InterPro" id="IPR020568">
    <property type="entry name" value="Ribosomal_Su5_D2-typ_SF"/>
</dbReference>
<keyword evidence="12 18" id="KW-0752">Steroid biosynthesis</keyword>
<keyword evidence="14 18" id="KW-0443">Lipid metabolism</keyword>
<evidence type="ECO:0000259" key="19">
    <source>
        <dbReference type="Pfam" id="PF00288"/>
    </source>
</evidence>
<dbReference type="EC" id="2.7.1.36" evidence="3 18"/>
<dbReference type="Gene3D" id="3.30.70.890">
    <property type="entry name" value="GHMP kinase, C-terminal domain"/>
    <property type="match status" value="1"/>
</dbReference>
<dbReference type="FunFam" id="3.30.70.890:FF:000003">
    <property type="entry name" value="Mevalonate kinase"/>
    <property type="match status" value="1"/>
</dbReference>
<comment type="similarity">
    <text evidence="2 18">Belongs to the GHMP kinase family. Mevalonate kinase subfamily.</text>
</comment>
<accession>A0AAN8K8I4</accession>
<evidence type="ECO:0000256" key="4">
    <source>
        <dbReference type="ARBA" id="ARBA00022490"/>
    </source>
</evidence>
<evidence type="ECO:0000259" key="20">
    <source>
        <dbReference type="Pfam" id="PF08544"/>
    </source>
</evidence>
<dbReference type="FunFam" id="3.30.230.10:FF:000027">
    <property type="entry name" value="Mevalonate kinase"/>
    <property type="match status" value="1"/>
</dbReference>
<keyword evidence="5 18" id="KW-0444">Lipid biosynthesis</keyword>
<dbReference type="GO" id="GO:0019287">
    <property type="term" value="P:isopentenyl diphosphate biosynthetic process, mevalonate pathway"/>
    <property type="evidence" value="ECO:0007669"/>
    <property type="project" value="TreeGrafter"/>
</dbReference>
<keyword evidence="10 18" id="KW-0067">ATP-binding</keyword>
<dbReference type="InterPro" id="IPR006205">
    <property type="entry name" value="Mev_gal_kin"/>
</dbReference>
<keyword evidence="6 18" id="KW-0808">Transferase</keyword>
<evidence type="ECO:0000256" key="10">
    <source>
        <dbReference type="ARBA" id="ARBA00022840"/>
    </source>
</evidence>
<dbReference type="GO" id="GO:0006695">
    <property type="term" value="P:cholesterol biosynthetic process"/>
    <property type="evidence" value="ECO:0007669"/>
    <property type="project" value="TreeGrafter"/>
</dbReference>
<evidence type="ECO:0000256" key="5">
    <source>
        <dbReference type="ARBA" id="ARBA00022516"/>
    </source>
</evidence>
<keyword evidence="8 18" id="KW-0547">Nucleotide-binding</keyword>
<comment type="catalytic activity">
    <reaction evidence="18">
        <text>(R)-mevalonate + ATP = (R)-5-phosphomevalonate + ADP + H(+)</text>
        <dbReference type="Rhea" id="RHEA:17065"/>
        <dbReference type="ChEBI" id="CHEBI:15378"/>
        <dbReference type="ChEBI" id="CHEBI:30616"/>
        <dbReference type="ChEBI" id="CHEBI:36464"/>
        <dbReference type="ChEBI" id="CHEBI:58146"/>
        <dbReference type="ChEBI" id="CHEBI:456216"/>
        <dbReference type="EC" id="2.7.1.36"/>
    </reaction>
</comment>
<evidence type="ECO:0000256" key="6">
    <source>
        <dbReference type="ARBA" id="ARBA00022679"/>
    </source>
</evidence>
<sequence>MEDIVVSAPGKVILHGEHAVVYGKVALASALNLRTFLRIRKKNDGKISLNLPNIDIKASWEIQNLKNSLQLPLCDPLKPNCVENEVLDQLKVIAGISPDSTQTTDLALIAFLYLMGSITVTSGDLPSIEVTVSSNLPISAGLGSSAGYSVCLAASLLQLNGFIGSQGSEDTAGWSKDDMVLINSWAFQGEKIIHGNPSGIDNSVSSYGGAIRFQSGKITPIEKMPKLRILLINTKIPRSTKTLVAGMRDLYNTLPNVMQPILDSTEAVTEKCQSVLAQLVNDGTDENYKILEKLIDINQHLLEAMGVGHPALNTIVMLTCKYGLHSKLTGAGGGGCAFTLLRPDTAEDKITNIKKELNMLGYDCWETSVGANGVSRHLDLNSTSFPSNLL</sequence>
<feature type="domain" description="GHMP kinase N-terminal" evidence="19">
    <location>
        <begin position="123"/>
        <end position="209"/>
    </location>
</feature>
<evidence type="ECO:0000256" key="2">
    <source>
        <dbReference type="ARBA" id="ARBA00006495"/>
    </source>
</evidence>
<evidence type="ECO:0000256" key="14">
    <source>
        <dbReference type="ARBA" id="ARBA00023098"/>
    </source>
</evidence>
<dbReference type="Proteomes" id="UP001347796">
    <property type="component" value="Unassembled WGS sequence"/>
</dbReference>
<dbReference type="GO" id="GO:0046872">
    <property type="term" value="F:metal ion binding"/>
    <property type="evidence" value="ECO:0007669"/>
    <property type="project" value="UniProtKB-KW"/>
</dbReference>
<dbReference type="NCBIfam" id="TIGR00549">
    <property type="entry name" value="mevalon_kin"/>
    <property type="match status" value="1"/>
</dbReference>
<reference evidence="21 22" key="1">
    <citation type="submission" date="2024-01" db="EMBL/GenBank/DDBJ databases">
        <title>The genome of the rayed Mediterranean limpet Patella caerulea (Linnaeus, 1758).</title>
        <authorList>
            <person name="Anh-Thu Weber A."/>
            <person name="Halstead-Nussloch G."/>
        </authorList>
    </citation>
    <scope>NUCLEOTIDE SEQUENCE [LARGE SCALE GENOMIC DNA]</scope>
    <source>
        <strain evidence="21">AATW-2023a</strain>
        <tissue evidence="21">Whole specimen</tissue>
    </source>
</reference>
<evidence type="ECO:0000256" key="13">
    <source>
        <dbReference type="ARBA" id="ARBA00023011"/>
    </source>
</evidence>
<keyword evidence="4 18" id="KW-0963">Cytoplasm</keyword>
<dbReference type="Pfam" id="PF08544">
    <property type="entry name" value="GHMP_kinases_C"/>
    <property type="match status" value="1"/>
</dbReference>
<comment type="pathway">
    <text evidence="17 18">Isoprenoid biosynthesis; isopentenyl diphosphate biosynthesis via mevalonate pathway; isopentenyl diphosphate from (R)-mevalonate: step 1/3.</text>
</comment>
<dbReference type="InterPro" id="IPR013750">
    <property type="entry name" value="GHMP_kinase_C_dom"/>
</dbReference>
<dbReference type="SUPFAM" id="SSF54211">
    <property type="entry name" value="Ribosomal protein S5 domain 2-like"/>
    <property type="match status" value="1"/>
</dbReference>
<evidence type="ECO:0000256" key="8">
    <source>
        <dbReference type="ARBA" id="ARBA00022741"/>
    </source>
</evidence>
<evidence type="ECO:0000256" key="18">
    <source>
        <dbReference type="RuleBase" id="RU363087"/>
    </source>
</evidence>
<dbReference type="InterPro" id="IPR006204">
    <property type="entry name" value="GHMP_kinase_N_dom"/>
</dbReference>
<dbReference type="SUPFAM" id="SSF55060">
    <property type="entry name" value="GHMP Kinase, C-terminal domain"/>
    <property type="match status" value="1"/>
</dbReference>
<evidence type="ECO:0000256" key="9">
    <source>
        <dbReference type="ARBA" id="ARBA00022777"/>
    </source>
</evidence>
<dbReference type="PROSITE" id="PS00627">
    <property type="entry name" value="GHMP_KINASES_ATP"/>
    <property type="match status" value="1"/>
</dbReference>
<keyword evidence="9 18" id="KW-0418">Kinase</keyword>
<dbReference type="PANTHER" id="PTHR43290">
    <property type="entry name" value="MEVALONATE KINASE"/>
    <property type="match status" value="1"/>
</dbReference>
<evidence type="ECO:0000256" key="12">
    <source>
        <dbReference type="ARBA" id="ARBA00022955"/>
    </source>
</evidence>
<comment type="subcellular location">
    <subcellularLocation>
        <location evidence="1 18">Cytoplasm</location>
    </subcellularLocation>
</comment>
<feature type="domain" description="GHMP kinase C-terminal" evidence="20">
    <location>
        <begin position="287"/>
        <end position="354"/>
    </location>
</feature>
<keyword evidence="7" id="KW-0479">Metal-binding</keyword>
<evidence type="ECO:0000256" key="16">
    <source>
        <dbReference type="ARBA" id="ARBA00023221"/>
    </source>
</evidence>
<dbReference type="InterPro" id="IPR006203">
    <property type="entry name" value="GHMP_knse_ATP-bd_CS"/>
</dbReference>
<evidence type="ECO:0000256" key="3">
    <source>
        <dbReference type="ARBA" id="ARBA00012103"/>
    </source>
</evidence>